<dbReference type="KEGG" id="tpsc:RBB77_12250"/>
<protein>
    <submittedName>
        <fullName evidence="2">Uncharacterized protein</fullName>
    </submittedName>
</protein>
<evidence type="ECO:0000256" key="1">
    <source>
        <dbReference type="SAM" id="SignalP"/>
    </source>
</evidence>
<evidence type="ECO:0000313" key="2">
    <source>
        <dbReference type="EMBL" id="XCB31235.1"/>
    </source>
</evidence>
<feature type="signal peptide" evidence="1">
    <location>
        <begin position="1"/>
        <end position="19"/>
    </location>
</feature>
<dbReference type="RefSeq" id="WP_353062077.1">
    <property type="nucleotide sequence ID" value="NZ_CP132942.1"/>
</dbReference>
<reference evidence="2" key="1">
    <citation type="submission" date="2023-08" db="EMBL/GenBank/DDBJ databases">
        <authorList>
            <person name="Messyasz A."/>
            <person name="Mannisto M.K."/>
            <person name="Kerkhof L.J."/>
            <person name="Haggblom M."/>
        </authorList>
    </citation>
    <scope>NUCLEOTIDE SEQUENCE</scope>
    <source>
        <strain evidence="2">X5P6</strain>
    </source>
</reference>
<reference evidence="2" key="2">
    <citation type="journal article" date="2024" name="Environ. Microbiol.">
        <title>Genome analysis and description of Tunturibacter gen. nov. expands the diversity of Terriglobia in tundra soils.</title>
        <authorList>
            <person name="Messyasz A."/>
            <person name="Mannisto M.K."/>
            <person name="Kerkhof L.J."/>
            <person name="Haggblom M.M."/>
        </authorList>
    </citation>
    <scope>NUCLEOTIDE SEQUENCE</scope>
    <source>
        <strain evidence="2">X5P6</strain>
    </source>
</reference>
<accession>A0AAU7ZL27</accession>
<dbReference type="AlphaFoldDB" id="A0AAU7ZL27"/>
<keyword evidence="1" id="KW-0732">Signal</keyword>
<name>A0AAU7ZL27_9BACT</name>
<gene>
    <name evidence="2" type="ORF">RBB77_12250</name>
</gene>
<sequence>MRTPFLLLLIFAVPGSAQIQTAPPVVAVADGGTSGRMESIFIPPIANAPFTLTLLTEWSRPLANGGTYTLTNERRIARDGKGRIYEERWLLVPRGSKIPSVMDVRQFADPNRHTLYNCFTDGQVCQLLPYSGSTQAVYKPATSPTGPLPDGTGFHQHEDLGVANTNGVDTTGCRETTTINPNVMGNDQPMISTREFWYSAQLGINLISKVDTPQSGKQVFTVKDLTTSEPDPTLFELPEGYKIVDRTKTP</sequence>
<feature type="chain" id="PRO_5043336110" evidence="1">
    <location>
        <begin position="20"/>
        <end position="250"/>
    </location>
</feature>
<proteinExistence type="predicted"/>
<dbReference type="EMBL" id="CP132942">
    <property type="protein sequence ID" value="XCB31235.1"/>
    <property type="molecule type" value="Genomic_DNA"/>
</dbReference>
<organism evidence="2">
    <name type="scientific">Tunturiibacter psychrotolerans</name>
    <dbReference type="NCBI Taxonomy" id="3069686"/>
    <lineage>
        <taxon>Bacteria</taxon>
        <taxon>Pseudomonadati</taxon>
        <taxon>Acidobacteriota</taxon>
        <taxon>Terriglobia</taxon>
        <taxon>Terriglobales</taxon>
        <taxon>Acidobacteriaceae</taxon>
        <taxon>Tunturiibacter</taxon>
    </lineage>
</organism>